<dbReference type="REBASE" id="816889">
    <property type="entry name" value="M.Esp38ORF3077P"/>
</dbReference>
<dbReference type="PROSITE" id="PS00092">
    <property type="entry name" value="N6_MTASE"/>
    <property type="match status" value="1"/>
</dbReference>
<dbReference type="GO" id="GO:0043565">
    <property type="term" value="F:sequence-specific DNA binding"/>
    <property type="evidence" value="ECO:0007669"/>
    <property type="project" value="TreeGrafter"/>
</dbReference>
<evidence type="ECO:0000313" key="10">
    <source>
        <dbReference type="Proteomes" id="UP000196151"/>
    </source>
</evidence>
<evidence type="ECO:0000256" key="7">
    <source>
        <dbReference type="PIRSR" id="PIRSR000398-1"/>
    </source>
</evidence>
<proteinExistence type="inferred from homology"/>
<dbReference type="Gene3D" id="1.10.1020.10">
    <property type="entry name" value="Adenine-specific Methyltransferase, Domain 2"/>
    <property type="match status" value="1"/>
</dbReference>
<accession>A0AAQ3W606</accession>
<evidence type="ECO:0000313" key="9">
    <source>
        <dbReference type="EMBL" id="WYJ95529.1"/>
    </source>
</evidence>
<reference evidence="9" key="1">
    <citation type="submission" date="2017-05" db="EMBL/GenBank/DDBJ databases">
        <authorList>
            <consortium name="The Broad Institute Genomics Platform"/>
            <consortium name="The Broad Institute Genomic Center for Infectious Diseases"/>
            <person name="Earl A."/>
            <person name="Manson A."/>
            <person name="Schwartman J."/>
            <person name="Gilmore M."/>
            <person name="Abouelleil A."/>
            <person name="Cao P."/>
            <person name="Chapman S."/>
            <person name="Cusick C."/>
            <person name="Shea T."/>
            <person name="Young S."/>
            <person name="Neafsey D."/>
            <person name="Nusbaum C."/>
            <person name="Birren B."/>
        </authorList>
    </citation>
    <scope>NUCLEOTIDE SEQUENCE</scope>
    <source>
        <strain evidence="9">9D6_DIV0238</strain>
    </source>
</reference>
<protein>
    <recommendedName>
        <fullName evidence="2 8">Site-specific DNA-methyltransferase (adenine-specific)</fullName>
        <ecNumber evidence="2 8">2.1.1.72</ecNumber>
    </recommendedName>
</protein>
<sequence>MNKVISSPIRWTGSKKKLLNEMIVMFDTNKKIYVEPFLGSGVVLLNTLKNGLFDEYYVNDINPDIINFFIYISEDFNNFSSSIENLVNLYNSLSSLELKSEFYYQTRENYNLEENNFERATLFWFLMKTCYNGVYRKNSSNKYNVPFGKTEKVILNKDELMVISKLVNKVNFFSKDSSDFLDFLKKDKEVDFTNSFIYCDPPYIPQTKSMKNQTLYTKSVFNQVDFKNELDYYGDTGASIMVSMSETKEAIKLYQKNYDKVNVVDIIRIVNPKKRLKSREIAFLNFNIENIH</sequence>
<dbReference type="GO" id="GO:0032259">
    <property type="term" value="P:methylation"/>
    <property type="evidence" value="ECO:0007669"/>
    <property type="project" value="UniProtKB-KW"/>
</dbReference>
<dbReference type="InterPro" id="IPR012327">
    <property type="entry name" value="MeTrfase_D12"/>
</dbReference>
<keyword evidence="5 8" id="KW-0949">S-adenosyl-L-methionine</keyword>
<evidence type="ECO:0000256" key="1">
    <source>
        <dbReference type="ARBA" id="ARBA00006594"/>
    </source>
</evidence>
<dbReference type="Pfam" id="PF02086">
    <property type="entry name" value="MethyltransfD12"/>
    <property type="match status" value="1"/>
</dbReference>
<dbReference type="Proteomes" id="UP000196151">
    <property type="component" value="Chromosome"/>
</dbReference>
<keyword evidence="10" id="KW-1185">Reference proteome</keyword>
<organism evidence="9 10">
    <name type="scientific">Candidatus Enterococcus dunnyi</name>
    <dbReference type="NCBI Taxonomy" id="1834192"/>
    <lineage>
        <taxon>Bacteria</taxon>
        <taxon>Bacillati</taxon>
        <taxon>Bacillota</taxon>
        <taxon>Bacilli</taxon>
        <taxon>Lactobacillales</taxon>
        <taxon>Enterococcaceae</taxon>
        <taxon>Enterococcus</taxon>
    </lineage>
</organism>
<evidence type="ECO:0000256" key="6">
    <source>
        <dbReference type="ARBA" id="ARBA00047942"/>
    </source>
</evidence>
<comment type="similarity">
    <text evidence="1 8">Belongs to the N(4)/N(6)-methyltransferase family.</text>
</comment>
<keyword evidence="4 8" id="KW-0808">Transferase</keyword>
<dbReference type="GO" id="GO:0009007">
    <property type="term" value="F:site-specific DNA-methyltransferase (adenine-specific) activity"/>
    <property type="evidence" value="ECO:0007669"/>
    <property type="project" value="UniProtKB-UniRule"/>
</dbReference>
<reference evidence="9" key="2">
    <citation type="submission" date="2024-03" db="EMBL/GenBank/DDBJ databases">
        <title>The Genome Sequence of Enterococcus sp. DIV0238c.</title>
        <authorList>
            <consortium name="The Broad Institute Genomics Platform"/>
            <consortium name="The Broad Institute Microbial Omics Core"/>
            <consortium name="The Broad Institute Genomic Center for Infectious Diseases"/>
            <person name="Earl A."/>
            <person name="Manson A."/>
            <person name="Gilmore M."/>
            <person name="Schwartman J."/>
            <person name="Shea T."/>
            <person name="Abouelleil A."/>
            <person name="Cao P."/>
            <person name="Chapman S."/>
            <person name="Cusick C."/>
            <person name="Young S."/>
            <person name="Neafsey D."/>
            <person name="Nusbaum C."/>
            <person name="Birren B."/>
        </authorList>
    </citation>
    <scope>NUCLEOTIDE SEQUENCE</scope>
    <source>
        <strain evidence="9">9D6_DIV0238</strain>
    </source>
</reference>
<feature type="binding site" evidence="7">
    <location>
        <position position="11"/>
    </location>
    <ligand>
        <name>S-adenosyl-L-methionine</name>
        <dbReference type="ChEBI" id="CHEBI:59789"/>
    </ligand>
</feature>
<dbReference type="EC" id="2.1.1.72" evidence="2 8"/>
<dbReference type="InterPro" id="IPR029063">
    <property type="entry name" value="SAM-dependent_MTases_sf"/>
</dbReference>
<dbReference type="PANTHER" id="PTHR30481:SF3">
    <property type="entry name" value="DNA ADENINE METHYLASE"/>
    <property type="match status" value="1"/>
</dbReference>
<dbReference type="PIRSF" id="PIRSF000398">
    <property type="entry name" value="M_m6A_EcoRV"/>
    <property type="match status" value="1"/>
</dbReference>
<dbReference type="Gene3D" id="3.40.50.150">
    <property type="entry name" value="Vaccinia Virus protein VP39"/>
    <property type="match status" value="1"/>
</dbReference>
<dbReference type="GO" id="GO:0009307">
    <property type="term" value="P:DNA restriction-modification system"/>
    <property type="evidence" value="ECO:0007669"/>
    <property type="project" value="InterPro"/>
</dbReference>
<dbReference type="GO" id="GO:0006298">
    <property type="term" value="P:mismatch repair"/>
    <property type="evidence" value="ECO:0007669"/>
    <property type="project" value="TreeGrafter"/>
</dbReference>
<dbReference type="RefSeq" id="WP_207114579.1">
    <property type="nucleotide sequence ID" value="NZ_CP147246.1"/>
</dbReference>
<dbReference type="InterPro" id="IPR002052">
    <property type="entry name" value="DNA_methylase_N6_adenine_CS"/>
</dbReference>
<evidence type="ECO:0000256" key="2">
    <source>
        <dbReference type="ARBA" id="ARBA00011900"/>
    </source>
</evidence>
<comment type="catalytic activity">
    <reaction evidence="6 8">
        <text>a 2'-deoxyadenosine in DNA + S-adenosyl-L-methionine = an N(6)-methyl-2'-deoxyadenosine in DNA + S-adenosyl-L-homocysteine + H(+)</text>
        <dbReference type="Rhea" id="RHEA:15197"/>
        <dbReference type="Rhea" id="RHEA-COMP:12418"/>
        <dbReference type="Rhea" id="RHEA-COMP:12419"/>
        <dbReference type="ChEBI" id="CHEBI:15378"/>
        <dbReference type="ChEBI" id="CHEBI:57856"/>
        <dbReference type="ChEBI" id="CHEBI:59789"/>
        <dbReference type="ChEBI" id="CHEBI:90615"/>
        <dbReference type="ChEBI" id="CHEBI:90616"/>
        <dbReference type="EC" id="2.1.1.72"/>
    </reaction>
</comment>
<dbReference type="InterPro" id="IPR012263">
    <property type="entry name" value="M_m6A_EcoRV"/>
</dbReference>
<dbReference type="NCBIfam" id="TIGR00571">
    <property type="entry name" value="dam"/>
    <property type="match status" value="1"/>
</dbReference>
<dbReference type="InterPro" id="IPR023095">
    <property type="entry name" value="Ade_MeTrfase_dom_2"/>
</dbReference>
<evidence type="ECO:0000256" key="5">
    <source>
        <dbReference type="ARBA" id="ARBA00022691"/>
    </source>
</evidence>
<keyword evidence="3 8" id="KW-0489">Methyltransferase</keyword>
<feature type="binding site" evidence="7">
    <location>
        <position position="15"/>
    </location>
    <ligand>
        <name>S-adenosyl-L-methionine</name>
        <dbReference type="ChEBI" id="CHEBI:59789"/>
    </ligand>
</feature>
<dbReference type="EMBL" id="CP147246">
    <property type="protein sequence ID" value="WYJ95529.1"/>
    <property type="molecule type" value="Genomic_DNA"/>
</dbReference>
<dbReference type="SUPFAM" id="SSF53335">
    <property type="entry name" value="S-adenosyl-L-methionine-dependent methyltransferases"/>
    <property type="match status" value="1"/>
</dbReference>
<feature type="binding site" evidence="7">
    <location>
        <position position="60"/>
    </location>
    <ligand>
        <name>S-adenosyl-L-methionine</name>
        <dbReference type="ChEBI" id="CHEBI:59789"/>
    </ligand>
</feature>
<dbReference type="AlphaFoldDB" id="A0AAQ3W606"/>
<evidence type="ECO:0000256" key="4">
    <source>
        <dbReference type="ARBA" id="ARBA00022679"/>
    </source>
</evidence>
<name>A0AAQ3W606_9ENTE</name>
<evidence type="ECO:0000256" key="8">
    <source>
        <dbReference type="RuleBase" id="RU361257"/>
    </source>
</evidence>
<evidence type="ECO:0000256" key="3">
    <source>
        <dbReference type="ARBA" id="ARBA00022603"/>
    </source>
</evidence>
<feature type="binding site" evidence="7">
    <location>
        <position position="200"/>
    </location>
    <ligand>
        <name>S-adenosyl-L-methionine</name>
        <dbReference type="ChEBI" id="CHEBI:59789"/>
    </ligand>
</feature>
<dbReference type="PRINTS" id="PR00505">
    <property type="entry name" value="D12N6MTFRASE"/>
</dbReference>
<dbReference type="PANTHER" id="PTHR30481">
    <property type="entry name" value="DNA ADENINE METHYLASE"/>
    <property type="match status" value="1"/>
</dbReference>
<gene>
    <name evidence="9" type="ORF">A5889_003077</name>
</gene>
<dbReference type="GO" id="GO:1904047">
    <property type="term" value="F:S-adenosyl-L-methionine binding"/>
    <property type="evidence" value="ECO:0007669"/>
    <property type="project" value="TreeGrafter"/>
</dbReference>